<evidence type="ECO:0000313" key="3">
    <source>
        <dbReference type="Proteomes" id="UP000238205"/>
    </source>
</evidence>
<dbReference type="EMBL" id="PVTO01000022">
    <property type="protein sequence ID" value="PRY80085.1"/>
    <property type="molecule type" value="Genomic_DNA"/>
</dbReference>
<proteinExistence type="predicted"/>
<sequence>MIKRLKEEHYLPLSLLSVVNVYLFSMLFQRMAYWGQGLFWFWVGVLITYSVWFLGMVFLIMAIRKIQINTVYMIGYVLSGFLLITGFMWVSFIIIIGLG</sequence>
<feature type="transmembrane region" description="Helical" evidence="1">
    <location>
        <begin position="75"/>
        <end position="98"/>
    </location>
</feature>
<keyword evidence="3" id="KW-1185">Reference proteome</keyword>
<reference evidence="2 3" key="1">
    <citation type="submission" date="2018-03" db="EMBL/GenBank/DDBJ databases">
        <title>Genomic Encyclopedia of Archaeal and Bacterial Type Strains, Phase II (KMG-II): from individual species to whole genera.</title>
        <authorList>
            <person name="Goeker M."/>
        </authorList>
    </citation>
    <scope>NUCLEOTIDE SEQUENCE [LARGE SCALE GENOMIC DNA]</scope>
    <source>
        <strain evidence="2 3">DSM 13175</strain>
    </source>
</reference>
<organism evidence="2 3">
    <name type="scientific">Alkalibacterium olivapovliticus</name>
    <dbReference type="NCBI Taxonomy" id="99907"/>
    <lineage>
        <taxon>Bacteria</taxon>
        <taxon>Bacillati</taxon>
        <taxon>Bacillota</taxon>
        <taxon>Bacilli</taxon>
        <taxon>Lactobacillales</taxon>
        <taxon>Carnobacteriaceae</taxon>
        <taxon>Alkalibacterium</taxon>
    </lineage>
</organism>
<dbReference type="OrthoDB" id="2939096at2"/>
<keyword evidence="1" id="KW-1133">Transmembrane helix</keyword>
<dbReference type="RefSeq" id="WP_106195032.1">
    <property type="nucleotide sequence ID" value="NZ_PVTO01000022.1"/>
</dbReference>
<dbReference type="Proteomes" id="UP000238205">
    <property type="component" value="Unassembled WGS sequence"/>
</dbReference>
<evidence type="ECO:0000313" key="2">
    <source>
        <dbReference type="EMBL" id="PRY80085.1"/>
    </source>
</evidence>
<accession>A0A2T0W3P8</accession>
<feature type="transmembrane region" description="Helical" evidence="1">
    <location>
        <begin position="39"/>
        <end position="63"/>
    </location>
</feature>
<gene>
    <name evidence="2" type="ORF">CLV38_12221</name>
</gene>
<evidence type="ECO:0000256" key="1">
    <source>
        <dbReference type="SAM" id="Phobius"/>
    </source>
</evidence>
<comment type="caution">
    <text evidence="2">The sequence shown here is derived from an EMBL/GenBank/DDBJ whole genome shotgun (WGS) entry which is preliminary data.</text>
</comment>
<name>A0A2T0W3P8_9LACT</name>
<keyword evidence="1" id="KW-0812">Transmembrane</keyword>
<feature type="transmembrane region" description="Helical" evidence="1">
    <location>
        <begin position="12"/>
        <end position="33"/>
    </location>
</feature>
<dbReference type="AlphaFoldDB" id="A0A2T0W3P8"/>
<keyword evidence="1" id="KW-0472">Membrane</keyword>
<protein>
    <submittedName>
        <fullName evidence="2">Uncharacterized protein</fullName>
    </submittedName>
</protein>